<dbReference type="InterPro" id="IPR011701">
    <property type="entry name" value="MFS"/>
</dbReference>
<feature type="transmembrane region" description="Helical" evidence="6">
    <location>
        <begin position="205"/>
        <end position="227"/>
    </location>
</feature>
<feature type="transmembrane region" description="Helical" evidence="6">
    <location>
        <begin position="106"/>
        <end position="127"/>
    </location>
</feature>
<feature type="transmembrane region" description="Helical" evidence="6">
    <location>
        <begin position="296"/>
        <end position="320"/>
    </location>
</feature>
<feature type="transmembrane region" description="Helical" evidence="6">
    <location>
        <begin position="327"/>
        <end position="346"/>
    </location>
</feature>
<dbReference type="AlphaFoldDB" id="A0A7K3VG50"/>
<dbReference type="Pfam" id="PF07690">
    <property type="entry name" value="MFS_1"/>
    <property type="match status" value="1"/>
</dbReference>
<dbReference type="PANTHER" id="PTHR43124">
    <property type="entry name" value="PURINE EFFLUX PUMP PBUE"/>
    <property type="match status" value="1"/>
</dbReference>
<evidence type="ECO:0000313" key="7">
    <source>
        <dbReference type="EMBL" id="NEK15051.1"/>
    </source>
</evidence>
<organism evidence="7 8">
    <name type="scientific">Rhizobium leguminosarum</name>
    <dbReference type="NCBI Taxonomy" id="384"/>
    <lineage>
        <taxon>Bacteria</taxon>
        <taxon>Pseudomonadati</taxon>
        <taxon>Pseudomonadota</taxon>
        <taxon>Alphaproteobacteria</taxon>
        <taxon>Hyphomicrobiales</taxon>
        <taxon>Rhizobiaceae</taxon>
        <taxon>Rhizobium/Agrobacterium group</taxon>
        <taxon>Rhizobium</taxon>
    </lineage>
</organism>
<evidence type="ECO:0000256" key="6">
    <source>
        <dbReference type="SAM" id="Phobius"/>
    </source>
</evidence>
<dbReference type="RefSeq" id="WP_164046582.1">
    <property type="nucleotide sequence ID" value="NZ_WUFV01000004.1"/>
</dbReference>
<keyword evidence="4 6" id="KW-1133">Transmembrane helix</keyword>
<dbReference type="Gene3D" id="1.20.1250.20">
    <property type="entry name" value="MFS general substrate transporter like domains"/>
    <property type="match status" value="1"/>
</dbReference>
<accession>A0A7K3VG50</accession>
<dbReference type="InterPro" id="IPR036259">
    <property type="entry name" value="MFS_trans_sf"/>
</dbReference>
<evidence type="ECO:0000256" key="2">
    <source>
        <dbReference type="ARBA" id="ARBA00022475"/>
    </source>
</evidence>
<reference evidence="7 8" key="1">
    <citation type="submission" date="2019-12" db="EMBL/GenBank/DDBJ databases">
        <title>Rhizobium genotypes associated with high levels of biological nitrogen fixation by grain legumes in a temperate-maritime cropping system.</title>
        <authorList>
            <person name="Maluk M."/>
            <person name="Francesc Ferrando Molina F."/>
            <person name="Lopez Del Egido L."/>
            <person name="Lafos M."/>
            <person name="Langarica-Fuentes A."/>
            <person name="Gebre Yohannes G."/>
            <person name="Young M.W."/>
            <person name="Martin P."/>
            <person name="Gantlett R."/>
            <person name="Kenicer G."/>
            <person name="Hawes C."/>
            <person name="Begg G.S."/>
            <person name="Quilliam R.S."/>
            <person name="Squire G.R."/>
            <person name="Poole P.S."/>
            <person name="Young P.W."/>
            <person name="Iannetta P.M."/>
            <person name="James E.K."/>
        </authorList>
    </citation>
    <scope>NUCLEOTIDE SEQUENCE [LARGE SCALE GENOMIC DNA]</scope>
    <source>
        <strain evidence="7 8">JHI54</strain>
    </source>
</reference>
<gene>
    <name evidence="7" type="ORF">GR257_09300</name>
</gene>
<feature type="transmembrane region" description="Helical" evidence="6">
    <location>
        <begin position="270"/>
        <end position="290"/>
    </location>
</feature>
<evidence type="ECO:0000256" key="5">
    <source>
        <dbReference type="ARBA" id="ARBA00023136"/>
    </source>
</evidence>
<evidence type="ECO:0000256" key="3">
    <source>
        <dbReference type="ARBA" id="ARBA00022692"/>
    </source>
</evidence>
<feature type="transmembrane region" description="Helical" evidence="6">
    <location>
        <begin position="47"/>
        <end position="67"/>
    </location>
</feature>
<feature type="transmembrane region" description="Helical" evidence="6">
    <location>
        <begin position="358"/>
        <end position="374"/>
    </location>
</feature>
<evidence type="ECO:0000256" key="1">
    <source>
        <dbReference type="ARBA" id="ARBA00004651"/>
    </source>
</evidence>
<keyword evidence="5 6" id="KW-0472">Membrane</keyword>
<feature type="transmembrane region" description="Helical" evidence="6">
    <location>
        <begin position="165"/>
        <end position="184"/>
    </location>
</feature>
<dbReference type="GO" id="GO:0022857">
    <property type="term" value="F:transmembrane transporter activity"/>
    <property type="evidence" value="ECO:0007669"/>
    <property type="project" value="InterPro"/>
</dbReference>
<comment type="caution">
    <text evidence="7">The sequence shown here is derived from an EMBL/GenBank/DDBJ whole genome shotgun (WGS) entry which is preliminary data.</text>
</comment>
<dbReference type="EMBL" id="WUFV01000004">
    <property type="protein sequence ID" value="NEK15051.1"/>
    <property type="molecule type" value="Genomic_DNA"/>
</dbReference>
<evidence type="ECO:0000256" key="4">
    <source>
        <dbReference type="ARBA" id="ARBA00022989"/>
    </source>
</evidence>
<feature type="transmembrane region" description="Helical" evidence="6">
    <location>
        <begin position="74"/>
        <end position="94"/>
    </location>
</feature>
<keyword evidence="3 6" id="KW-0812">Transmembrane</keyword>
<dbReference type="InterPro" id="IPR050189">
    <property type="entry name" value="MFS_Efflux_Transporters"/>
</dbReference>
<evidence type="ECO:0000313" key="8">
    <source>
        <dbReference type="Proteomes" id="UP000471705"/>
    </source>
</evidence>
<dbReference type="SUPFAM" id="SSF103473">
    <property type="entry name" value="MFS general substrate transporter"/>
    <property type="match status" value="1"/>
</dbReference>
<keyword evidence="2" id="KW-1003">Cell membrane</keyword>
<dbReference type="Proteomes" id="UP000471705">
    <property type="component" value="Unassembled WGS sequence"/>
</dbReference>
<protein>
    <submittedName>
        <fullName evidence="7">MFS transporter</fullName>
    </submittedName>
</protein>
<proteinExistence type="predicted"/>
<feature type="transmembrane region" description="Helical" evidence="6">
    <location>
        <begin position="134"/>
        <end position="159"/>
    </location>
</feature>
<sequence>MSQLPSGSKLLFLSVLSAASAYTADISIFPIILASLSREFGINTANSVLLAYSYNIALIAGIVPSYFARTPRVLLTLFRLGLVLFCAGAVLLFGSDTFSGLLSARILMGLGAGIFSPLIPSIISVMYKEKTKYLSYWATTTGAVCVIAPLALMVAAQIFALRSSVILIVLLSILAFFLAGKSIVTASERASTTEVSGSPTISWPGLLSVLVTVFVIYGQVTWLIYSIPLRAAHAGASDTYLALLGTLPWVSFTIVCYVMSRVASIYFPQCLMVSAILAGVGLIIFVNMPTDSTSSLFLVMFIAGAAMAVANIPSTALAFSYVDASRFGLISCLDILAARLGGAFYLSQFDWASPGVEILWSGIPLVLSLAFILIPQRELK</sequence>
<dbReference type="PANTHER" id="PTHR43124:SF3">
    <property type="entry name" value="CHLORAMPHENICOL EFFLUX PUMP RV0191"/>
    <property type="match status" value="1"/>
</dbReference>
<dbReference type="GO" id="GO:0005886">
    <property type="term" value="C:plasma membrane"/>
    <property type="evidence" value="ECO:0007669"/>
    <property type="project" value="UniProtKB-SubCell"/>
</dbReference>
<comment type="subcellular location">
    <subcellularLocation>
        <location evidence="1">Cell membrane</location>
        <topology evidence="1">Multi-pass membrane protein</topology>
    </subcellularLocation>
</comment>
<feature type="transmembrane region" description="Helical" evidence="6">
    <location>
        <begin position="239"/>
        <end position="258"/>
    </location>
</feature>
<name>A0A7K3VG50_RHILE</name>